<name>A0AAE3ZI21_9ACTN</name>
<dbReference type="AlphaFoldDB" id="A0AAE3ZI21"/>
<evidence type="ECO:0000259" key="5">
    <source>
        <dbReference type="PROSITE" id="PS50977"/>
    </source>
</evidence>
<comment type="caution">
    <text evidence="6">The sequence shown here is derived from an EMBL/GenBank/DDBJ whole genome shotgun (WGS) entry which is preliminary data.</text>
</comment>
<feature type="DNA-binding region" description="H-T-H motif" evidence="4">
    <location>
        <begin position="32"/>
        <end position="51"/>
    </location>
</feature>
<proteinExistence type="predicted"/>
<evidence type="ECO:0000313" key="6">
    <source>
        <dbReference type="EMBL" id="MDR7304055.1"/>
    </source>
</evidence>
<keyword evidence="2 4" id="KW-0238">DNA-binding</keyword>
<dbReference type="InterPro" id="IPR001647">
    <property type="entry name" value="HTH_TetR"/>
</dbReference>
<gene>
    <name evidence="6" type="ORF">JOF55_004236</name>
</gene>
<dbReference type="SUPFAM" id="SSF46689">
    <property type="entry name" value="Homeodomain-like"/>
    <property type="match status" value="1"/>
</dbReference>
<dbReference type="GO" id="GO:0000976">
    <property type="term" value="F:transcription cis-regulatory region binding"/>
    <property type="evidence" value="ECO:0007669"/>
    <property type="project" value="TreeGrafter"/>
</dbReference>
<dbReference type="InterPro" id="IPR023772">
    <property type="entry name" value="DNA-bd_HTH_TetR-type_CS"/>
</dbReference>
<keyword evidence="7" id="KW-1185">Reference proteome</keyword>
<dbReference type="Proteomes" id="UP001180845">
    <property type="component" value="Unassembled WGS sequence"/>
</dbReference>
<evidence type="ECO:0000256" key="4">
    <source>
        <dbReference type="PROSITE-ProRule" id="PRU00335"/>
    </source>
</evidence>
<accession>A0AAE3ZI21</accession>
<dbReference type="RefSeq" id="WP_310277161.1">
    <property type="nucleotide sequence ID" value="NZ_JAVDXW010000001.1"/>
</dbReference>
<dbReference type="GO" id="GO:0003700">
    <property type="term" value="F:DNA-binding transcription factor activity"/>
    <property type="evidence" value="ECO:0007669"/>
    <property type="project" value="TreeGrafter"/>
</dbReference>
<feature type="domain" description="HTH tetR-type" evidence="5">
    <location>
        <begin position="9"/>
        <end position="69"/>
    </location>
</feature>
<dbReference type="EMBL" id="JAVDXW010000001">
    <property type="protein sequence ID" value="MDR7304055.1"/>
    <property type="molecule type" value="Genomic_DNA"/>
</dbReference>
<dbReference type="PROSITE" id="PS50977">
    <property type="entry name" value="HTH_TETR_2"/>
    <property type="match status" value="1"/>
</dbReference>
<keyword evidence="1" id="KW-0805">Transcription regulation</keyword>
<organism evidence="6 7">
    <name type="scientific">Haloactinomyces albus</name>
    <dbReference type="NCBI Taxonomy" id="1352928"/>
    <lineage>
        <taxon>Bacteria</taxon>
        <taxon>Bacillati</taxon>
        <taxon>Actinomycetota</taxon>
        <taxon>Actinomycetes</taxon>
        <taxon>Actinopolysporales</taxon>
        <taxon>Actinopolysporaceae</taxon>
        <taxon>Haloactinomyces</taxon>
    </lineage>
</organism>
<sequence length="234" mass="26119">MSDRSQPPGSRAERILDAAGELLLRLGYHKVTISDIARQARIGKGTIYLHWRTKDLLFQALIAREAIELTEEVLTDLRRDHTVVLPHRLMHTMFLSVERRPLMKALLTRNMELLGKFADSPLGKQDAIANAEFFAMMTRHGLLRTDVAHLDYTMQAAMTGFYMLDTLTPEATALDAHAKADGLAHTIRSAFEPDVDPDPDLLATAAAELVAVFEDVITSFGQWLYTHDPAPRSG</sequence>
<dbReference type="Gene3D" id="1.10.357.10">
    <property type="entry name" value="Tetracycline Repressor, domain 2"/>
    <property type="match status" value="1"/>
</dbReference>
<dbReference type="InterPro" id="IPR009057">
    <property type="entry name" value="Homeodomain-like_sf"/>
</dbReference>
<keyword evidence="3" id="KW-0804">Transcription</keyword>
<reference evidence="6" key="1">
    <citation type="submission" date="2023-07" db="EMBL/GenBank/DDBJ databases">
        <title>Sequencing the genomes of 1000 actinobacteria strains.</title>
        <authorList>
            <person name="Klenk H.-P."/>
        </authorList>
    </citation>
    <scope>NUCLEOTIDE SEQUENCE</scope>
    <source>
        <strain evidence="6">DSM 45977</strain>
    </source>
</reference>
<evidence type="ECO:0000256" key="2">
    <source>
        <dbReference type="ARBA" id="ARBA00023125"/>
    </source>
</evidence>
<dbReference type="InterPro" id="IPR050109">
    <property type="entry name" value="HTH-type_TetR-like_transc_reg"/>
</dbReference>
<dbReference type="PANTHER" id="PTHR30055">
    <property type="entry name" value="HTH-TYPE TRANSCRIPTIONAL REGULATOR RUTR"/>
    <property type="match status" value="1"/>
</dbReference>
<evidence type="ECO:0000256" key="1">
    <source>
        <dbReference type="ARBA" id="ARBA00023015"/>
    </source>
</evidence>
<evidence type="ECO:0000256" key="3">
    <source>
        <dbReference type="ARBA" id="ARBA00023163"/>
    </source>
</evidence>
<protein>
    <submittedName>
        <fullName evidence="6">AcrR family transcriptional regulator</fullName>
    </submittedName>
</protein>
<dbReference type="PROSITE" id="PS01081">
    <property type="entry name" value="HTH_TETR_1"/>
    <property type="match status" value="1"/>
</dbReference>
<dbReference type="Pfam" id="PF00440">
    <property type="entry name" value="TetR_N"/>
    <property type="match status" value="1"/>
</dbReference>
<dbReference type="PANTHER" id="PTHR30055:SF234">
    <property type="entry name" value="HTH-TYPE TRANSCRIPTIONAL REGULATOR BETI"/>
    <property type="match status" value="1"/>
</dbReference>
<evidence type="ECO:0000313" key="7">
    <source>
        <dbReference type="Proteomes" id="UP001180845"/>
    </source>
</evidence>
<dbReference type="PRINTS" id="PR00455">
    <property type="entry name" value="HTHTETR"/>
</dbReference>